<name>A0A9P6GJF6_9PLEO</name>
<evidence type="ECO:0000259" key="11">
    <source>
        <dbReference type="PROSITE" id="PS50089"/>
    </source>
</evidence>
<evidence type="ECO:0000256" key="2">
    <source>
        <dbReference type="ARBA" id="ARBA00012251"/>
    </source>
</evidence>
<dbReference type="InterPro" id="IPR001841">
    <property type="entry name" value="Znf_RING"/>
</dbReference>
<keyword evidence="14" id="KW-1185">Reference proteome</keyword>
<dbReference type="Gene3D" id="1.20.120.1750">
    <property type="match status" value="1"/>
</dbReference>
<dbReference type="SMART" id="SM00647">
    <property type="entry name" value="IBR"/>
    <property type="match status" value="2"/>
</dbReference>
<dbReference type="EC" id="2.3.2.31" evidence="2"/>
<feature type="region of interest" description="Disordered" evidence="10">
    <location>
        <begin position="207"/>
        <end position="249"/>
    </location>
</feature>
<dbReference type="Pfam" id="PF22191">
    <property type="entry name" value="IBR_1"/>
    <property type="match status" value="1"/>
</dbReference>
<evidence type="ECO:0000313" key="13">
    <source>
        <dbReference type="EMBL" id="KAF9735289.1"/>
    </source>
</evidence>
<sequence length="499" mass="54912">MEDISNTNVHDRPLHAPQLPPLPCAGSDCESSNVFGNHCTENLELPLSQGRAVWRSKKLPQPGGRTSSTSVKLSTTVKRIKPSAIDQMTKDRKISEPLEAIGHKLHDLGGQLEILNDEIQLLSDEVSMQNKSKRSSSRIFPSHSRDFRATGHDLRRLMKTASPSRDYRATSADLQRLMHNGSSDRNVSGARMPTIPNLISEEAPRLGVGHVSSSPASNASAARPLGAQGTDDDPIEICSDSEDKDAAGDEDEDVNMFYDCDATPAVQNPPVLTRQCAVCSDSIHIADVPSLSRCTHQAATCVGCFARWIESQLTTQGWNGISCPDVSCNSILTHYDVQAYATPEVFAQYDMYSMRDALGQVANFKWCRNSACTSGQEHDADGNIFTCAACGHKACVTHDVDWHEDETCDEYSYRVSGAKEREQKAQDEASVAAISKLSKKCPGPDCAFNIEKNEGCDHMTCSRCRYEFCWECLADYPKIRKKGNTAHEKTCKYHSSRLV</sequence>
<dbReference type="InterPro" id="IPR002867">
    <property type="entry name" value="IBR_dom"/>
</dbReference>
<dbReference type="InterPro" id="IPR044066">
    <property type="entry name" value="TRIAD_supradom"/>
</dbReference>
<dbReference type="Pfam" id="PF01485">
    <property type="entry name" value="IBR"/>
    <property type="match status" value="1"/>
</dbReference>
<keyword evidence="7" id="KW-0833">Ubl conjugation pathway</keyword>
<keyword evidence="4" id="KW-0479">Metal-binding</keyword>
<keyword evidence="5" id="KW-0677">Repeat</keyword>
<feature type="compositionally biased region" description="Acidic residues" evidence="10">
    <location>
        <begin position="230"/>
        <end position="249"/>
    </location>
</feature>
<dbReference type="InterPro" id="IPR013083">
    <property type="entry name" value="Znf_RING/FYVE/PHD"/>
</dbReference>
<evidence type="ECO:0000256" key="5">
    <source>
        <dbReference type="ARBA" id="ARBA00022737"/>
    </source>
</evidence>
<dbReference type="OrthoDB" id="1431934at2759"/>
<feature type="domain" description="RING-type" evidence="12">
    <location>
        <begin position="272"/>
        <end position="493"/>
    </location>
</feature>
<keyword evidence="3" id="KW-0808">Transferase</keyword>
<dbReference type="Gene3D" id="3.30.40.10">
    <property type="entry name" value="Zinc/RING finger domain, C3HC4 (zinc finger)"/>
    <property type="match status" value="1"/>
</dbReference>
<dbReference type="SUPFAM" id="SSF57850">
    <property type="entry name" value="RING/U-box"/>
    <property type="match status" value="3"/>
</dbReference>
<dbReference type="GO" id="GO:0008270">
    <property type="term" value="F:zinc ion binding"/>
    <property type="evidence" value="ECO:0007669"/>
    <property type="project" value="UniProtKB-KW"/>
</dbReference>
<keyword evidence="8" id="KW-0862">Zinc</keyword>
<dbReference type="AlphaFoldDB" id="A0A9P6GJF6"/>
<evidence type="ECO:0000256" key="9">
    <source>
        <dbReference type="PROSITE-ProRule" id="PRU00175"/>
    </source>
</evidence>
<feature type="compositionally biased region" description="Low complexity" evidence="10">
    <location>
        <begin position="212"/>
        <end position="222"/>
    </location>
</feature>
<dbReference type="CDD" id="cd20335">
    <property type="entry name" value="BRcat_RBR"/>
    <property type="match status" value="1"/>
</dbReference>
<dbReference type="InterPro" id="IPR031127">
    <property type="entry name" value="E3_UB_ligase_RBR"/>
</dbReference>
<feature type="domain" description="RING-type" evidence="11">
    <location>
        <begin position="276"/>
        <end position="324"/>
    </location>
</feature>
<dbReference type="CDD" id="cd20336">
    <property type="entry name" value="Rcat_RBR"/>
    <property type="match status" value="1"/>
</dbReference>
<dbReference type="PANTHER" id="PTHR11685">
    <property type="entry name" value="RBR FAMILY RING FINGER AND IBR DOMAIN-CONTAINING"/>
    <property type="match status" value="1"/>
</dbReference>
<dbReference type="EMBL" id="WJXW01000006">
    <property type="protein sequence ID" value="KAF9735289.1"/>
    <property type="molecule type" value="Genomic_DNA"/>
</dbReference>
<keyword evidence="6 9" id="KW-0863">Zinc-finger</keyword>
<dbReference type="PROSITE" id="PS50089">
    <property type="entry name" value="ZF_RING_2"/>
    <property type="match status" value="1"/>
</dbReference>
<evidence type="ECO:0000256" key="3">
    <source>
        <dbReference type="ARBA" id="ARBA00022679"/>
    </source>
</evidence>
<comment type="caution">
    <text evidence="13">The sequence shown here is derived from an EMBL/GenBank/DDBJ whole genome shotgun (WGS) entry which is preliminary data.</text>
</comment>
<evidence type="ECO:0000259" key="12">
    <source>
        <dbReference type="PROSITE" id="PS51873"/>
    </source>
</evidence>
<evidence type="ECO:0000256" key="6">
    <source>
        <dbReference type="ARBA" id="ARBA00022771"/>
    </source>
</evidence>
<protein>
    <recommendedName>
        <fullName evidence="2">RBR-type E3 ubiquitin transferase</fullName>
        <ecNumber evidence="2">2.3.2.31</ecNumber>
    </recommendedName>
</protein>
<dbReference type="PROSITE" id="PS51873">
    <property type="entry name" value="TRIAD"/>
    <property type="match status" value="1"/>
</dbReference>
<accession>A0A9P6GJF6</accession>
<dbReference type="GO" id="GO:0016567">
    <property type="term" value="P:protein ubiquitination"/>
    <property type="evidence" value="ECO:0007669"/>
    <property type="project" value="InterPro"/>
</dbReference>
<dbReference type="Proteomes" id="UP000756921">
    <property type="component" value="Unassembled WGS sequence"/>
</dbReference>
<evidence type="ECO:0000256" key="1">
    <source>
        <dbReference type="ARBA" id="ARBA00001798"/>
    </source>
</evidence>
<comment type="catalytic activity">
    <reaction evidence="1">
        <text>[E2 ubiquitin-conjugating enzyme]-S-ubiquitinyl-L-cysteine + [acceptor protein]-L-lysine = [E2 ubiquitin-conjugating enzyme]-L-cysteine + [acceptor protein]-N(6)-ubiquitinyl-L-lysine.</text>
        <dbReference type="EC" id="2.3.2.31"/>
    </reaction>
</comment>
<organism evidence="13 14">
    <name type="scientific">Paraphaeosphaeria minitans</name>
    <dbReference type="NCBI Taxonomy" id="565426"/>
    <lineage>
        <taxon>Eukaryota</taxon>
        <taxon>Fungi</taxon>
        <taxon>Dikarya</taxon>
        <taxon>Ascomycota</taxon>
        <taxon>Pezizomycotina</taxon>
        <taxon>Dothideomycetes</taxon>
        <taxon>Pleosporomycetidae</taxon>
        <taxon>Pleosporales</taxon>
        <taxon>Massarineae</taxon>
        <taxon>Didymosphaeriaceae</taxon>
        <taxon>Paraphaeosphaeria</taxon>
    </lineage>
</organism>
<evidence type="ECO:0000256" key="4">
    <source>
        <dbReference type="ARBA" id="ARBA00022723"/>
    </source>
</evidence>
<gene>
    <name evidence="13" type="ORF">PMIN01_06694</name>
</gene>
<proteinExistence type="predicted"/>
<evidence type="ECO:0000313" key="14">
    <source>
        <dbReference type="Proteomes" id="UP000756921"/>
    </source>
</evidence>
<dbReference type="GO" id="GO:0061630">
    <property type="term" value="F:ubiquitin protein ligase activity"/>
    <property type="evidence" value="ECO:0007669"/>
    <property type="project" value="UniProtKB-EC"/>
</dbReference>
<reference evidence="13" key="1">
    <citation type="journal article" date="2020" name="Mol. Plant Microbe Interact.">
        <title>Genome Sequence of the Biocontrol Agent Coniothyrium minitans strain Conio (IMI 134523).</title>
        <authorList>
            <person name="Patel D."/>
            <person name="Shittu T.A."/>
            <person name="Baroncelli R."/>
            <person name="Muthumeenakshi S."/>
            <person name="Osborne T.H."/>
            <person name="Janganan T.K."/>
            <person name="Sreenivasaprasad S."/>
        </authorList>
    </citation>
    <scope>NUCLEOTIDE SEQUENCE</scope>
    <source>
        <strain evidence="13">Conio</strain>
    </source>
</reference>
<evidence type="ECO:0000256" key="7">
    <source>
        <dbReference type="ARBA" id="ARBA00022786"/>
    </source>
</evidence>
<evidence type="ECO:0000256" key="10">
    <source>
        <dbReference type="SAM" id="MobiDB-lite"/>
    </source>
</evidence>
<evidence type="ECO:0000256" key="8">
    <source>
        <dbReference type="ARBA" id="ARBA00022833"/>
    </source>
</evidence>